<dbReference type="InterPro" id="IPR026019">
    <property type="entry name" value="Ribul_P_3_epim"/>
</dbReference>
<organism evidence="9 10">
    <name type="scientific">Escherichia coli O25b:H4</name>
    <dbReference type="NCBI Taxonomy" id="941280"/>
    <lineage>
        <taxon>Bacteria</taxon>
        <taxon>Pseudomonadati</taxon>
        <taxon>Pseudomonadota</taxon>
        <taxon>Gammaproteobacteria</taxon>
        <taxon>Enterobacterales</taxon>
        <taxon>Enterobacteriaceae</taxon>
        <taxon>Escherichia</taxon>
    </lineage>
</organism>
<dbReference type="CDD" id="cd00429">
    <property type="entry name" value="RPE"/>
    <property type="match status" value="1"/>
</dbReference>
<comment type="cofactor">
    <cofactor evidence="5">
        <name>Fe(2+)</name>
        <dbReference type="ChEBI" id="CHEBI:29033"/>
    </cofactor>
</comment>
<keyword evidence="7 8" id="KW-0413">Isomerase</keyword>
<dbReference type="InterPro" id="IPR000056">
    <property type="entry name" value="Ribul_P_3_epim-like"/>
</dbReference>
<feature type="binding site" evidence="8">
    <location>
        <position position="41"/>
    </location>
    <ligand>
        <name>a divalent metal cation</name>
        <dbReference type="ChEBI" id="CHEBI:60240"/>
    </ligand>
</feature>
<dbReference type="Pfam" id="PF00834">
    <property type="entry name" value="Ribul_P_3_epim"/>
    <property type="match status" value="1"/>
</dbReference>
<dbReference type="Proteomes" id="UP000183316">
    <property type="component" value="Chromosome"/>
</dbReference>
<comment type="cofactor">
    <cofactor evidence="8">
        <name>a divalent metal cation</name>
        <dbReference type="ChEBI" id="CHEBI:60240"/>
    </cofactor>
</comment>
<feature type="binding site" evidence="8">
    <location>
        <position position="43"/>
    </location>
    <ligand>
        <name>a divalent metal cation</name>
        <dbReference type="ChEBI" id="CHEBI:60240"/>
    </ligand>
</feature>
<dbReference type="PROSITE" id="PS01085">
    <property type="entry name" value="RIBUL_P_3_EPIMER_1"/>
    <property type="match status" value="1"/>
</dbReference>
<dbReference type="AlphaFoldDB" id="A0A192CGB5"/>
<evidence type="ECO:0000256" key="5">
    <source>
        <dbReference type="ARBA" id="ARBA00001954"/>
    </source>
</evidence>
<dbReference type="InterPro" id="IPR013785">
    <property type="entry name" value="Aldolase_TIM"/>
</dbReference>
<evidence type="ECO:0000256" key="2">
    <source>
        <dbReference type="ARBA" id="ARBA00001936"/>
    </source>
</evidence>
<sequence length="242" mass="27283">MTVLSVSKELNMKISPSLMCMDLLKFKEQIEFIDSHADYFHIDIMDGHFVPNLTLSPFFVSQVKKLASKPLDCHLMVTRPQDYIAQLARAGADFITLHPETINGQAFRLIDEIRRHGMKVGLILNPETPVEAMKYYIHKADKITVMTVDPGFAGQPFIPEMLDKVAELKAWRERKDLEYEIEVDGSCNQATYEKLMAAGADVFIVGTSGLFNHAENIDEAWRIMTAQILAAKSEVQPHAKTA</sequence>
<comment type="similarity">
    <text evidence="8">Belongs to the ribulose-phosphate 3-epimerase family. AlsE subfamily.</text>
</comment>
<dbReference type="EMBL" id="CP015085">
    <property type="protein sequence ID" value="ANK04741.1"/>
    <property type="molecule type" value="Genomic_DNA"/>
</dbReference>
<feature type="active site" description="Proton donor" evidence="8">
    <location>
        <position position="184"/>
    </location>
</feature>
<dbReference type="HAMAP" id="MF_02226">
    <property type="entry name" value="AlluloseP_3_epimer"/>
    <property type="match status" value="1"/>
</dbReference>
<keyword evidence="8" id="KW-0119">Carbohydrate metabolism</keyword>
<dbReference type="UniPathway" id="UPA00361"/>
<proteinExistence type="inferred from homology"/>
<feature type="binding site" evidence="8">
    <location>
        <begin position="151"/>
        <end position="154"/>
    </location>
    <ligand>
        <name>substrate</name>
    </ligand>
</feature>
<evidence type="ECO:0000256" key="1">
    <source>
        <dbReference type="ARBA" id="ARBA00001782"/>
    </source>
</evidence>
<feature type="binding site" evidence="8">
    <location>
        <position position="74"/>
    </location>
    <ligand>
        <name>substrate</name>
    </ligand>
</feature>
<evidence type="ECO:0000256" key="7">
    <source>
        <dbReference type="ARBA" id="ARBA00023235"/>
    </source>
</evidence>
<dbReference type="GO" id="GO:0019316">
    <property type="term" value="P:D-allose catabolic process"/>
    <property type="evidence" value="ECO:0007669"/>
    <property type="project" value="UniProtKB-UniRule"/>
</dbReference>
<dbReference type="InterPro" id="IPR043677">
    <property type="entry name" value="AlluloseP_3_epimer_AlsE"/>
</dbReference>
<comment type="catalytic activity">
    <reaction evidence="8">
        <text>D-allulose 6-phosphate = keto-D-fructose 6-phosphate</text>
        <dbReference type="Rhea" id="RHEA:28426"/>
        <dbReference type="ChEBI" id="CHEBI:57579"/>
        <dbReference type="ChEBI" id="CHEBI:61519"/>
    </reaction>
</comment>
<evidence type="ECO:0000256" key="6">
    <source>
        <dbReference type="ARBA" id="ARBA00022723"/>
    </source>
</evidence>
<feature type="active site" description="Proton acceptor" evidence="8">
    <location>
        <position position="43"/>
    </location>
</feature>
<comment type="pathway">
    <text evidence="8">Carbohydrate degradation; D-allose degradation.</text>
</comment>
<feature type="binding site" evidence="8">
    <location>
        <begin position="184"/>
        <end position="186"/>
    </location>
    <ligand>
        <name>substrate</name>
    </ligand>
</feature>
<name>A0A192CGB5_ECO25</name>
<dbReference type="SUPFAM" id="SSF51366">
    <property type="entry name" value="Ribulose-phoshate binding barrel"/>
    <property type="match status" value="1"/>
</dbReference>
<dbReference type="GO" id="GO:0006098">
    <property type="term" value="P:pentose-phosphate shunt"/>
    <property type="evidence" value="ECO:0007669"/>
    <property type="project" value="UniProtKB-UniRule"/>
</dbReference>
<dbReference type="NCBIfam" id="TIGR01163">
    <property type="entry name" value="rpe"/>
    <property type="match status" value="1"/>
</dbReference>
<comment type="catalytic activity">
    <reaction evidence="1">
        <text>D-ribulose 5-phosphate = D-xylulose 5-phosphate</text>
        <dbReference type="Rhea" id="RHEA:13677"/>
        <dbReference type="ChEBI" id="CHEBI:57737"/>
        <dbReference type="ChEBI" id="CHEBI:58121"/>
        <dbReference type="EC" id="5.1.3.1"/>
    </reaction>
</comment>
<feature type="binding site" evidence="8">
    <location>
        <begin position="206"/>
        <end position="208"/>
    </location>
    <ligand>
        <name>substrate</name>
    </ligand>
</feature>
<gene>
    <name evidence="8" type="primary">alsE</name>
    <name evidence="9" type="ORF">WLH_03480</name>
</gene>
<dbReference type="PANTHER" id="PTHR11749">
    <property type="entry name" value="RIBULOSE-5-PHOSPHATE-3-EPIMERASE"/>
    <property type="match status" value="1"/>
</dbReference>
<dbReference type="NCBIfam" id="NF004076">
    <property type="entry name" value="PRK05581.1-4"/>
    <property type="match status" value="1"/>
</dbReference>
<comment type="cofactor">
    <cofactor evidence="4">
        <name>Zn(2+)</name>
        <dbReference type="ChEBI" id="CHEBI:29105"/>
    </cofactor>
</comment>
<accession>A0A192CGB5</accession>
<reference evidence="9 10" key="1">
    <citation type="submission" date="2016-03" db="EMBL/GenBank/DDBJ databases">
        <title>Genome Sequence and Comparative Pathogenic Determinants of Uropathogenic Escherichia coli O25b:H4, a Clinical Isolate from Saudi Arabia.</title>
        <authorList>
            <person name="Alyamani E.A.J."/>
            <person name="Khiyami M.A."/>
            <person name="Booq R.Y."/>
            <person name="Bahwerth F.S."/>
            <person name="Vaisvil B."/>
            <person name="Schmitt D.P."/>
            <person name="Kapatral V."/>
        </authorList>
    </citation>
    <scope>NUCLEOTIDE SEQUENCE [LARGE SCALE GENOMIC DNA]</scope>
    <source>
        <strain evidence="9 10">O25b:H4</strain>
    </source>
</reference>
<protein>
    <recommendedName>
        <fullName evidence="8">D-allulose-6-phosphate 3-epimerase</fullName>
        <ecNumber evidence="8">5.1.3.-</ecNumber>
    </recommendedName>
</protein>
<dbReference type="FunFam" id="3.20.20.70:FF:000172">
    <property type="entry name" value="D-allulose-6-phosphate 3-epimerase"/>
    <property type="match status" value="1"/>
</dbReference>
<feature type="binding site" evidence="8">
    <location>
        <position position="184"/>
    </location>
    <ligand>
        <name>a divalent metal cation</name>
        <dbReference type="ChEBI" id="CHEBI:60240"/>
    </ligand>
</feature>
<evidence type="ECO:0000313" key="9">
    <source>
        <dbReference type="EMBL" id="ANK04741.1"/>
    </source>
</evidence>
<dbReference type="InterPro" id="IPR011060">
    <property type="entry name" value="RibuloseP-bd_barrel"/>
</dbReference>
<dbReference type="GO" id="GO:0046872">
    <property type="term" value="F:metal ion binding"/>
    <property type="evidence" value="ECO:0007669"/>
    <property type="project" value="UniProtKB-UniRule"/>
</dbReference>
<dbReference type="GO" id="GO:0004750">
    <property type="term" value="F:D-ribulose-phosphate 3-epimerase activity"/>
    <property type="evidence" value="ECO:0007669"/>
    <property type="project" value="UniProtKB-UniRule"/>
</dbReference>
<evidence type="ECO:0000256" key="8">
    <source>
        <dbReference type="HAMAP-Rule" id="MF_02226"/>
    </source>
</evidence>
<evidence type="ECO:0000256" key="3">
    <source>
        <dbReference type="ARBA" id="ARBA00001941"/>
    </source>
</evidence>
<dbReference type="PROSITE" id="PS01086">
    <property type="entry name" value="RIBUL_P_3_EPIMER_2"/>
    <property type="match status" value="1"/>
</dbReference>
<feature type="binding site" evidence="8">
    <location>
        <position position="74"/>
    </location>
    <ligand>
        <name>a divalent metal cation</name>
        <dbReference type="ChEBI" id="CHEBI:60240"/>
    </ligand>
</feature>
<comment type="cofactor">
    <cofactor evidence="3">
        <name>Co(2+)</name>
        <dbReference type="ChEBI" id="CHEBI:48828"/>
    </cofactor>
</comment>
<dbReference type="NCBIfam" id="NF007266">
    <property type="entry name" value="PRK09722.1"/>
    <property type="match status" value="1"/>
</dbReference>
<dbReference type="GO" id="GO:0034700">
    <property type="term" value="F:allulose 6-phosphate 3-epimerase activity"/>
    <property type="evidence" value="ECO:0007669"/>
    <property type="project" value="UniProtKB-UniRule"/>
</dbReference>
<keyword evidence="6 8" id="KW-0479">Metal-binding</keyword>
<evidence type="ECO:0000313" key="10">
    <source>
        <dbReference type="Proteomes" id="UP000183316"/>
    </source>
</evidence>
<dbReference type="EC" id="5.1.3.-" evidence="8"/>
<comment type="function">
    <text evidence="8">Catalyzes the reversible epimerization of D-allulose 6-phosphate to D-fructose 6-phosphate. Can also catalyze with lower efficiency the reversible epimerization of D-ribulose 5-phosphate to D-xylulose 5-phosphate.</text>
</comment>
<dbReference type="PATRIC" id="fig|941280.3.peg.3451"/>
<comment type="cofactor">
    <cofactor evidence="2">
        <name>Mn(2+)</name>
        <dbReference type="ChEBI" id="CHEBI:29035"/>
    </cofactor>
</comment>
<dbReference type="Gene3D" id="3.20.20.70">
    <property type="entry name" value="Aldolase class I"/>
    <property type="match status" value="1"/>
</dbReference>
<evidence type="ECO:0000256" key="4">
    <source>
        <dbReference type="ARBA" id="ARBA00001947"/>
    </source>
</evidence>